<name>A0A810KXF9_9ACTN</name>
<organism evidence="1 2">
    <name type="scientific">Actinocatenispora sera</name>
    <dbReference type="NCBI Taxonomy" id="390989"/>
    <lineage>
        <taxon>Bacteria</taxon>
        <taxon>Bacillati</taxon>
        <taxon>Actinomycetota</taxon>
        <taxon>Actinomycetes</taxon>
        <taxon>Micromonosporales</taxon>
        <taxon>Micromonosporaceae</taxon>
        <taxon>Actinocatenispora</taxon>
    </lineage>
</organism>
<dbReference type="SUPFAM" id="SSF51182">
    <property type="entry name" value="RmlC-like cupins"/>
    <property type="match status" value="1"/>
</dbReference>
<protein>
    <recommendedName>
        <fullName evidence="3">Cupin domain-containing protein</fullName>
    </recommendedName>
</protein>
<dbReference type="OrthoDB" id="1119958at2"/>
<reference evidence="1" key="1">
    <citation type="submission" date="2020-08" db="EMBL/GenBank/DDBJ databases">
        <title>Whole genome shotgun sequence of Actinocatenispora sera NBRC 101916.</title>
        <authorList>
            <person name="Komaki H."/>
            <person name="Tamura T."/>
        </authorList>
    </citation>
    <scope>NUCLEOTIDE SEQUENCE</scope>
    <source>
        <strain evidence="1">NBRC 101916</strain>
    </source>
</reference>
<dbReference type="InterPro" id="IPR011051">
    <property type="entry name" value="RmlC_Cupin_sf"/>
</dbReference>
<evidence type="ECO:0008006" key="3">
    <source>
        <dbReference type="Google" id="ProtNLM"/>
    </source>
</evidence>
<keyword evidence="2" id="KW-1185">Reference proteome</keyword>
<evidence type="ECO:0000313" key="2">
    <source>
        <dbReference type="Proteomes" id="UP000680750"/>
    </source>
</evidence>
<dbReference type="AlphaFoldDB" id="A0A810KXF9"/>
<sequence length="127" mass="13856">MPRTNKNEAPVSVDEPVIEGRYVELGPYTVGFETMKQDMDPAPLFHGLPDDRCQAPHWGVVLHGSLVFRYPDHEETYRAGDAYYGAPGHLPLLTAGTEIVEFTPTADLAATMRVLEANLAASRAASS</sequence>
<dbReference type="Proteomes" id="UP000680750">
    <property type="component" value="Chromosome"/>
</dbReference>
<proteinExistence type="predicted"/>
<gene>
    <name evidence="1" type="ORF">Asera_17150</name>
</gene>
<dbReference type="KEGG" id="aser:Asera_17150"/>
<evidence type="ECO:0000313" key="1">
    <source>
        <dbReference type="EMBL" id="BCJ27607.1"/>
    </source>
</evidence>
<dbReference type="RefSeq" id="WP_030449061.1">
    <property type="nucleotide sequence ID" value="NZ_AP023354.1"/>
</dbReference>
<dbReference type="EMBL" id="AP023354">
    <property type="protein sequence ID" value="BCJ27607.1"/>
    <property type="molecule type" value="Genomic_DNA"/>
</dbReference>
<accession>A0A810KXF9</accession>